<dbReference type="AlphaFoldDB" id="A0A2T7BF67"/>
<accession>A0A2T7BF67</accession>
<dbReference type="EMBL" id="QCYK01000002">
    <property type="protein sequence ID" value="PUZ24932.1"/>
    <property type="molecule type" value="Genomic_DNA"/>
</dbReference>
<evidence type="ECO:0000313" key="1">
    <source>
        <dbReference type="EMBL" id="PUZ24932.1"/>
    </source>
</evidence>
<reference evidence="1 2" key="1">
    <citation type="submission" date="2018-04" db="EMBL/GenBank/DDBJ databases">
        <title>Chitinophaga fuyangensis sp. nov., isolated from soil in a chemical factory.</title>
        <authorList>
            <person name="Chen K."/>
        </authorList>
    </citation>
    <scope>NUCLEOTIDE SEQUENCE [LARGE SCALE GENOMIC DNA]</scope>
    <source>
        <strain evidence="1 2">LY-1</strain>
    </source>
</reference>
<comment type="caution">
    <text evidence="1">The sequence shown here is derived from an EMBL/GenBank/DDBJ whole genome shotgun (WGS) entry which is preliminary data.</text>
</comment>
<proteinExistence type="predicted"/>
<evidence type="ECO:0000313" key="2">
    <source>
        <dbReference type="Proteomes" id="UP000244450"/>
    </source>
</evidence>
<sequence length="71" mass="8136">MESKIRLKILLSLVIISAVPLISGRNARVFFRILTNVLVVVVENLRVKVFFQFSQDQWEAQGFFSVVKALI</sequence>
<name>A0A2T7BF67_9BACT</name>
<organism evidence="1 2">
    <name type="scientific">Chitinophaga parva</name>
    <dbReference type="NCBI Taxonomy" id="2169414"/>
    <lineage>
        <taxon>Bacteria</taxon>
        <taxon>Pseudomonadati</taxon>
        <taxon>Bacteroidota</taxon>
        <taxon>Chitinophagia</taxon>
        <taxon>Chitinophagales</taxon>
        <taxon>Chitinophagaceae</taxon>
        <taxon>Chitinophaga</taxon>
    </lineage>
</organism>
<keyword evidence="2" id="KW-1185">Reference proteome</keyword>
<dbReference type="Proteomes" id="UP000244450">
    <property type="component" value="Unassembled WGS sequence"/>
</dbReference>
<gene>
    <name evidence="1" type="ORF">DCC81_11480</name>
</gene>
<protein>
    <submittedName>
        <fullName evidence="1">Uncharacterized protein</fullName>
    </submittedName>
</protein>